<evidence type="ECO:0000313" key="2">
    <source>
        <dbReference type="EMBL" id="MBB6646286.1"/>
    </source>
</evidence>
<comment type="caution">
    <text evidence="2">The sequence shown here is derived from an EMBL/GenBank/DDBJ whole genome shotgun (WGS) entry which is preliminary data.</text>
</comment>
<dbReference type="EMBL" id="JACKXD010000002">
    <property type="protein sequence ID" value="MBB6646286.1"/>
    <property type="molecule type" value="Genomic_DNA"/>
</dbReference>
<keyword evidence="1" id="KW-0812">Transmembrane</keyword>
<sequence length="223" mass="23715">MLSDALRYPLDGESWVRTILIGGLLTVLSVLVLPWFFLQGYYVRVLRGVTNGDPDLPQFDDWVELLIDGVKLFVLNVFVVIVLLAVQIAVAVLLGAGSLLAGDPSGVDPGAASGRLGLLGIVVFAVAVLLLSYVVPAMFANFAREDSLVAAFDLSTVLSGALTREYLIAWVLVIAVSLVLGTIASVLTLLLVGIFGLFYVQIATYYLFGRGFAAGLDADGAEY</sequence>
<organism evidence="2 3">
    <name type="scientific">Halobellus ruber</name>
    <dbReference type="NCBI Taxonomy" id="2761102"/>
    <lineage>
        <taxon>Archaea</taxon>
        <taxon>Methanobacteriati</taxon>
        <taxon>Methanobacteriota</taxon>
        <taxon>Stenosarchaea group</taxon>
        <taxon>Halobacteria</taxon>
        <taxon>Halobacteriales</taxon>
        <taxon>Haloferacaceae</taxon>
        <taxon>Halobellus</taxon>
    </lineage>
</organism>
<feature type="transmembrane region" description="Helical" evidence="1">
    <location>
        <begin position="169"/>
        <end position="200"/>
    </location>
</feature>
<keyword evidence="3" id="KW-1185">Reference proteome</keyword>
<dbReference type="AlphaFoldDB" id="A0A7J9SJS7"/>
<dbReference type="Proteomes" id="UP000546257">
    <property type="component" value="Unassembled WGS sequence"/>
</dbReference>
<feature type="transmembrane region" description="Helical" evidence="1">
    <location>
        <begin position="15"/>
        <end position="38"/>
    </location>
</feature>
<protein>
    <submittedName>
        <fullName evidence="2">DUF4013 domain-containing protein</fullName>
    </submittedName>
</protein>
<keyword evidence="1" id="KW-0472">Membrane</keyword>
<accession>A0A7J9SJS7</accession>
<keyword evidence="1" id="KW-1133">Transmembrane helix</keyword>
<dbReference type="RefSeq" id="WP_185192634.1">
    <property type="nucleotide sequence ID" value="NZ_JACKXD010000002.1"/>
</dbReference>
<dbReference type="InterPro" id="IPR025098">
    <property type="entry name" value="DUF4013"/>
</dbReference>
<reference evidence="2 3" key="1">
    <citation type="submission" date="2020-08" db="EMBL/GenBank/DDBJ databases">
        <authorList>
            <person name="Seo M.-J."/>
        </authorList>
    </citation>
    <scope>NUCLEOTIDE SEQUENCE [LARGE SCALE GENOMIC DNA]</scope>
    <source>
        <strain evidence="2 3">MBLA0160</strain>
    </source>
</reference>
<feature type="transmembrane region" description="Helical" evidence="1">
    <location>
        <begin position="116"/>
        <end position="135"/>
    </location>
</feature>
<proteinExistence type="predicted"/>
<name>A0A7J9SJS7_9EURY</name>
<evidence type="ECO:0000313" key="3">
    <source>
        <dbReference type="Proteomes" id="UP000546257"/>
    </source>
</evidence>
<gene>
    <name evidence="2" type="ORF">H5V44_08285</name>
</gene>
<feature type="transmembrane region" description="Helical" evidence="1">
    <location>
        <begin position="72"/>
        <end position="96"/>
    </location>
</feature>
<evidence type="ECO:0000256" key="1">
    <source>
        <dbReference type="SAM" id="Phobius"/>
    </source>
</evidence>
<dbReference type="Pfam" id="PF13197">
    <property type="entry name" value="DUF4013"/>
    <property type="match status" value="1"/>
</dbReference>